<reference evidence="3 4" key="2">
    <citation type="journal article" date="2011" name="Mol. Biol. Evol.">
        <title>Unity in variety--the pan-genome of the Chlamydiae.</title>
        <authorList>
            <person name="Collingro A."/>
            <person name="Tischler P."/>
            <person name="Weinmaier T."/>
            <person name="Penz T."/>
            <person name="Heinz E."/>
            <person name="Brunham R.C."/>
            <person name="Read T.D."/>
            <person name="Bavoil P.M."/>
            <person name="Sachse K."/>
            <person name="Kahane S."/>
            <person name="Friedman M.G."/>
            <person name="Rattei T."/>
            <person name="Myers G.S."/>
            <person name="Horn M."/>
        </authorList>
    </citation>
    <scope>NUCLEOTIDE SEQUENCE [LARGE SCALE GENOMIC DNA]</scope>
    <source>
        <strain evidence="4">UV7</strain>
    </source>
</reference>
<reference key="1">
    <citation type="journal article" date="2011" name="Mol. Biol. Evol.">
        <title>Unity in variety -- the pan-genome of the Chlamydiae.</title>
        <authorList>
            <person name="Collingro A."/>
            <person name="Tischler P."/>
            <person name="Weinmaier T."/>
            <person name="Penz T."/>
            <person name="Heinz E."/>
            <person name="Brunham R.C."/>
            <person name="Read T.D."/>
            <person name="Bavoil P.M."/>
            <person name="Sachse K."/>
            <person name="Kahane S."/>
            <person name="Friedman M.G."/>
            <person name="Rattei T."/>
            <person name="Myers G.S.A."/>
            <person name="Horn M."/>
        </authorList>
    </citation>
    <scope>NUCLEOTIDE SEQUENCE</scope>
    <source>
        <strain>UV7</strain>
    </source>
</reference>
<evidence type="ECO:0000313" key="4">
    <source>
        <dbReference type="Proteomes" id="UP000000495"/>
    </source>
</evidence>
<dbReference type="OrthoDB" id="19049at2"/>
<keyword evidence="4" id="KW-1185">Reference proteome</keyword>
<dbReference type="InterPro" id="IPR005415">
    <property type="entry name" value="T3SS_Ca_resp_chp_LcrH/SycD"/>
</dbReference>
<dbReference type="NCBIfam" id="TIGR02552">
    <property type="entry name" value="LcrH_SycD"/>
    <property type="match status" value="1"/>
</dbReference>
<feature type="region of interest" description="Disordered" evidence="2">
    <location>
        <begin position="208"/>
        <end position="259"/>
    </location>
</feature>
<sequence length="259" mass="29333">MATAADKIIKKELDKLGSEITKEQRKSYEDVLNKIFKDGQSPQQAMGLSDETLEAFYGYAYNLYGSGNYLDAQRIFQFLINLDASRSKYALGLAASMHMQKNYQAAIEAYMLAAFYDQENPVPFFHIADCYIKLDNPYGALLALDDAIRLGFYPRYTLLRSKAILMRKKIRDDLGLPDTPPPIKEYLILQGCDVEGLDIEKLFLPGSEGEEEKFEEAVKKAEGTSQEREKAQMIVQESSESGDVDLEPGRQWDPPKLEL</sequence>
<dbReference type="EMBL" id="FR872580">
    <property type="protein sequence ID" value="CCB85465.1"/>
    <property type="molecule type" value="Genomic_DNA"/>
</dbReference>
<organism evidence="3 4">
    <name type="scientific">Parachlamydia acanthamoebae (strain UV7)</name>
    <dbReference type="NCBI Taxonomy" id="765952"/>
    <lineage>
        <taxon>Bacteria</taxon>
        <taxon>Pseudomonadati</taxon>
        <taxon>Chlamydiota</taxon>
        <taxon>Chlamydiia</taxon>
        <taxon>Parachlamydiales</taxon>
        <taxon>Parachlamydiaceae</taxon>
        <taxon>Parachlamydia</taxon>
    </lineage>
</organism>
<evidence type="ECO:0000256" key="2">
    <source>
        <dbReference type="SAM" id="MobiDB-lite"/>
    </source>
</evidence>
<dbReference type="InterPro" id="IPR011716">
    <property type="entry name" value="TPR-3"/>
</dbReference>
<gene>
    <name evidence="3" type="primary">scc2-B</name>
    <name evidence="3" type="ordered locus">PUV_05150</name>
</gene>
<dbReference type="STRING" id="765952.PUV_05150"/>
<evidence type="ECO:0000313" key="3">
    <source>
        <dbReference type="EMBL" id="CCB85465.1"/>
    </source>
</evidence>
<dbReference type="RefSeq" id="WP_006341685.1">
    <property type="nucleotide sequence ID" value="NC_015702.1"/>
</dbReference>
<dbReference type="Pfam" id="PF07720">
    <property type="entry name" value="TPR_3"/>
    <property type="match status" value="2"/>
</dbReference>
<dbReference type="Gene3D" id="1.25.40.10">
    <property type="entry name" value="Tetratricopeptide repeat domain"/>
    <property type="match status" value="1"/>
</dbReference>
<proteinExistence type="inferred from homology"/>
<dbReference type="HOGENOM" id="CLU_093829_2_0_0"/>
<name>F8KWQ1_PARAV</name>
<accession>F8KWQ1</accession>
<dbReference type="InterPro" id="IPR011990">
    <property type="entry name" value="TPR-like_helical_dom_sf"/>
</dbReference>
<dbReference type="SUPFAM" id="SSF48452">
    <property type="entry name" value="TPR-like"/>
    <property type="match status" value="1"/>
</dbReference>
<protein>
    <submittedName>
        <fullName evidence="3">Type III secretion specific chlamydia chaperone 2</fullName>
    </submittedName>
</protein>
<dbReference type="KEGG" id="puv:PUV_05150"/>
<dbReference type="eggNOG" id="COG0457">
    <property type="taxonomic scope" value="Bacteria"/>
</dbReference>
<feature type="compositionally biased region" description="Basic and acidic residues" evidence="2">
    <location>
        <begin position="215"/>
        <end position="231"/>
    </location>
</feature>
<dbReference type="PRINTS" id="PR01595">
    <property type="entry name" value="SYCDCHAPRONE"/>
</dbReference>
<comment type="similarity">
    <text evidence="1">Belongs to the LcrH/SycD chaperone family.</text>
</comment>
<evidence type="ECO:0000256" key="1">
    <source>
        <dbReference type="ARBA" id="ARBA00010244"/>
    </source>
</evidence>
<dbReference type="AlphaFoldDB" id="F8KWQ1"/>
<dbReference type="Proteomes" id="UP000000495">
    <property type="component" value="Chromosome"/>
</dbReference>
<feature type="compositionally biased region" description="Basic and acidic residues" evidence="2">
    <location>
        <begin position="247"/>
        <end position="259"/>
    </location>
</feature>